<dbReference type="Proteomes" id="UP000178510">
    <property type="component" value="Unassembled WGS sequence"/>
</dbReference>
<organism evidence="2 3">
    <name type="scientific">Candidatus Sungbacteria bacterium RIFCSPHIGHO2_02_FULL_52_23</name>
    <dbReference type="NCBI Taxonomy" id="1802274"/>
    <lineage>
        <taxon>Bacteria</taxon>
        <taxon>Candidatus Sungiibacteriota</taxon>
    </lineage>
</organism>
<evidence type="ECO:0000313" key="2">
    <source>
        <dbReference type="EMBL" id="OHA04071.1"/>
    </source>
</evidence>
<sequence>MPPVDQKADYSVRAGKARNRTRFFMRAVLVFAGLLCVVAAANLVLYTLGFSVGFFERWAEAQYFGRIVAVQEGSFEIVGQGTAPLTVLIVPTTQIRRGRDGVGFKDLRIGFYAVVVGSENAAGQIEARVVRILNSR</sequence>
<keyword evidence="1" id="KW-1133">Transmembrane helix</keyword>
<reference evidence="2 3" key="1">
    <citation type="journal article" date="2016" name="Nat. Commun.">
        <title>Thousands of microbial genomes shed light on interconnected biogeochemical processes in an aquifer system.</title>
        <authorList>
            <person name="Anantharaman K."/>
            <person name="Brown C.T."/>
            <person name="Hug L.A."/>
            <person name="Sharon I."/>
            <person name="Castelle C.J."/>
            <person name="Probst A.J."/>
            <person name="Thomas B.C."/>
            <person name="Singh A."/>
            <person name="Wilkins M.J."/>
            <person name="Karaoz U."/>
            <person name="Brodie E.L."/>
            <person name="Williams K.H."/>
            <person name="Hubbard S.S."/>
            <person name="Banfield J.F."/>
        </authorList>
    </citation>
    <scope>NUCLEOTIDE SEQUENCE [LARGE SCALE GENOMIC DNA]</scope>
</reference>
<feature type="transmembrane region" description="Helical" evidence="1">
    <location>
        <begin position="23"/>
        <end position="48"/>
    </location>
</feature>
<gene>
    <name evidence="2" type="ORF">A3J58_02420</name>
</gene>
<keyword evidence="1" id="KW-0812">Transmembrane</keyword>
<accession>A0A1G2L003</accession>
<dbReference type="EMBL" id="MHQM01000013">
    <property type="protein sequence ID" value="OHA04071.1"/>
    <property type="molecule type" value="Genomic_DNA"/>
</dbReference>
<dbReference type="AlphaFoldDB" id="A0A1G2L003"/>
<evidence type="ECO:0008006" key="4">
    <source>
        <dbReference type="Google" id="ProtNLM"/>
    </source>
</evidence>
<evidence type="ECO:0000313" key="3">
    <source>
        <dbReference type="Proteomes" id="UP000178510"/>
    </source>
</evidence>
<evidence type="ECO:0000256" key="1">
    <source>
        <dbReference type="SAM" id="Phobius"/>
    </source>
</evidence>
<protein>
    <recommendedName>
        <fullName evidence="4">DUF5666 domain-containing protein</fullName>
    </recommendedName>
</protein>
<proteinExistence type="predicted"/>
<keyword evidence="1" id="KW-0472">Membrane</keyword>
<name>A0A1G2L003_9BACT</name>
<dbReference type="STRING" id="1802274.A3J58_02420"/>
<comment type="caution">
    <text evidence="2">The sequence shown here is derived from an EMBL/GenBank/DDBJ whole genome shotgun (WGS) entry which is preliminary data.</text>
</comment>